<feature type="region of interest" description="Disordered" evidence="1">
    <location>
        <begin position="189"/>
        <end position="220"/>
    </location>
</feature>
<reference evidence="2 3" key="1">
    <citation type="submission" date="2016-06" db="EMBL/GenBank/DDBJ databases">
        <title>Evolution of pathogenesis and genome organization in the Tremellales.</title>
        <authorList>
            <person name="Cuomo C."/>
            <person name="Litvintseva A."/>
            <person name="Heitman J."/>
            <person name="Chen Y."/>
            <person name="Sun S."/>
            <person name="Springer D."/>
            <person name="Dromer F."/>
            <person name="Young S."/>
            <person name="Zeng Q."/>
            <person name="Chapman S."/>
            <person name="Gujja S."/>
            <person name="Saif S."/>
            <person name="Birren B."/>
        </authorList>
    </citation>
    <scope>NUCLEOTIDE SEQUENCE [LARGE SCALE GENOMIC DNA]</scope>
    <source>
        <strain evidence="2 3">ATCC 28783</strain>
    </source>
</reference>
<dbReference type="Proteomes" id="UP000289152">
    <property type="component" value="Unassembled WGS sequence"/>
</dbReference>
<organism evidence="2 3">
    <name type="scientific">Tremella mesenterica</name>
    <name type="common">Jelly fungus</name>
    <dbReference type="NCBI Taxonomy" id="5217"/>
    <lineage>
        <taxon>Eukaryota</taxon>
        <taxon>Fungi</taxon>
        <taxon>Dikarya</taxon>
        <taxon>Basidiomycota</taxon>
        <taxon>Agaricomycotina</taxon>
        <taxon>Tremellomycetes</taxon>
        <taxon>Tremellales</taxon>
        <taxon>Tremellaceae</taxon>
        <taxon>Tremella</taxon>
    </lineage>
</organism>
<feature type="compositionally biased region" description="Basic and acidic residues" evidence="1">
    <location>
        <begin position="189"/>
        <end position="205"/>
    </location>
</feature>
<feature type="compositionally biased region" description="Basic and acidic residues" evidence="1">
    <location>
        <begin position="248"/>
        <end position="257"/>
    </location>
</feature>
<gene>
    <name evidence="2" type="ORF">M231_04611</name>
</gene>
<dbReference type="EMBL" id="SDIL01000053">
    <property type="protein sequence ID" value="RXK38150.1"/>
    <property type="molecule type" value="Genomic_DNA"/>
</dbReference>
<comment type="caution">
    <text evidence="2">The sequence shown here is derived from an EMBL/GenBank/DDBJ whole genome shotgun (WGS) entry which is preliminary data.</text>
</comment>
<sequence length="257" mass="28118">MCRRMTSIEKTSSEEPQLIGNGSMSVSALQSDSNFSSSYYPQKTMSISPPQTPLAPAPTTPPVGNQHLERTPIATTAHYSESPRLSPQPPFLTASVPVESIAAPMKVSLPEPSRTSEPPPRTSPISQYKQLPQPQIEAKIISSRRPSEFDTQNSSMSKARPSTTHGSSGIAPENTPHITLEATARSVEVEHVKGKVPRHDTDASGHKTGSNKCELEQERKEKLRLWRQSGEAFAGRLFRFSEDGQDSSNKRENKDSG</sequence>
<feature type="region of interest" description="Disordered" evidence="1">
    <location>
        <begin position="1"/>
        <end position="176"/>
    </location>
</feature>
<feature type="region of interest" description="Disordered" evidence="1">
    <location>
        <begin position="237"/>
        <end position="257"/>
    </location>
</feature>
<dbReference type="AlphaFoldDB" id="A0A4Q1BKH3"/>
<name>A0A4Q1BKH3_TREME</name>
<keyword evidence="3" id="KW-1185">Reference proteome</keyword>
<proteinExistence type="predicted"/>
<dbReference type="InParanoid" id="A0A4Q1BKH3"/>
<evidence type="ECO:0000313" key="3">
    <source>
        <dbReference type="Proteomes" id="UP000289152"/>
    </source>
</evidence>
<feature type="compositionally biased region" description="Polar residues" evidence="1">
    <location>
        <begin position="20"/>
        <end position="48"/>
    </location>
</feature>
<accession>A0A4Q1BKH3</accession>
<evidence type="ECO:0000256" key="1">
    <source>
        <dbReference type="SAM" id="MobiDB-lite"/>
    </source>
</evidence>
<feature type="compositionally biased region" description="Polar residues" evidence="1">
    <location>
        <begin position="73"/>
        <end position="85"/>
    </location>
</feature>
<feature type="compositionally biased region" description="Pro residues" evidence="1">
    <location>
        <begin position="50"/>
        <end position="61"/>
    </location>
</feature>
<dbReference type="VEuPathDB" id="FungiDB:TREMEDRAFT_64664"/>
<feature type="compositionally biased region" description="Polar residues" evidence="1">
    <location>
        <begin position="149"/>
        <end position="167"/>
    </location>
</feature>
<protein>
    <submittedName>
        <fullName evidence="2">Uncharacterized protein</fullName>
    </submittedName>
</protein>
<evidence type="ECO:0000313" key="2">
    <source>
        <dbReference type="EMBL" id="RXK38150.1"/>
    </source>
</evidence>